<evidence type="ECO:0000259" key="13">
    <source>
        <dbReference type="Pfam" id="PF07727"/>
    </source>
</evidence>
<feature type="region of interest" description="Disordered" evidence="12">
    <location>
        <begin position="1333"/>
        <end position="1368"/>
    </location>
</feature>
<dbReference type="Pfam" id="PF25597">
    <property type="entry name" value="SH3_retrovirus"/>
    <property type="match status" value="1"/>
</dbReference>
<evidence type="ECO:0000256" key="1">
    <source>
        <dbReference type="ARBA" id="ARBA00022722"/>
    </source>
</evidence>
<dbReference type="InterPro" id="IPR025724">
    <property type="entry name" value="GAG-pre-integrase_dom"/>
</dbReference>
<evidence type="ECO:0000313" key="16">
    <source>
        <dbReference type="EMBL" id="GJT43805.1"/>
    </source>
</evidence>
<evidence type="ECO:0000256" key="5">
    <source>
        <dbReference type="ARBA" id="ARBA00022842"/>
    </source>
</evidence>
<dbReference type="Pfam" id="PF07727">
    <property type="entry name" value="RVT_2"/>
    <property type="match status" value="2"/>
</dbReference>
<feature type="compositionally biased region" description="Polar residues" evidence="12">
    <location>
        <begin position="408"/>
        <end position="423"/>
    </location>
</feature>
<comment type="caution">
    <text evidence="16">The sequence shown here is derived from an EMBL/GenBank/DDBJ whole genome shotgun (WGS) entry which is preliminary data.</text>
</comment>
<organism evidence="16 17">
    <name type="scientific">Tanacetum coccineum</name>
    <dbReference type="NCBI Taxonomy" id="301880"/>
    <lineage>
        <taxon>Eukaryota</taxon>
        <taxon>Viridiplantae</taxon>
        <taxon>Streptophyta</taxon>
        <taxon>Embryophyta</taxon>
        <taxon>Tracheophyta</taxon>
        <taxon>Spermatophyta</taxon>
        <taxon>Magnoliopsida</taxon>
        <taxon>eudicotyledons</taxon>
        <taxon>Gunneridae</taxon>
        <taxon>Pentapetalae</taxon>
        <taxon>asterids</taxon>
        <taxon>campanulids</taxon>
        <taxon>Asterales</taxon>
        <taxon>Asteraceae</taxon>
        <taxon>Asteroideae</taxon>
        <taxon>Anthemideae</taxon>
        <taxon>Anthemidinae</taxon>
        <taxon>Tanacetum</taxon>
    </lineage>
</organism>
<dbReference type="InterPro" id="IPR013103">
    <property type="entry name" value="RVT_2"/>
</dbReference>
<dbReference type="InterPro" id="IPR057670">
    <property type="entry name" value="SH3_retrovirus"/>
</dbReference>
<feature type="domain" description="Reverse transcriptase Ty1/copia-type" evidence="13">
    <location>
        <begin position="720"/>
        <end position="791"/>
    </location>
</feature>
<protein>
    <submittedName>
        <fullName evidence="16">Ribonuclease H-like domain-containing protein</fullName>
    </submittedName>
</protein>
<feature type="compositionally biased region" description="Polar residues" evidence="12">
    <location>
        <begin position="1182"/>
        <end position="1199"/>
    </location>
</feature>
<evidence type="ECO:0000256" key="9">
    <source>
        <dbReference type="ARBA" id="ARBA00023172"/>
    </source>
</evidence>
<evidence type="ECO:0000259" key="14">
    <source>
        <dbReference type="Pfam" id="PF13976"/>
    </source>
</evidence>
<evidence type="ECO:0000259" key="15">
    <source>
        <dbReference type="Pfam" id="PF25597"/>
    </source>
</evidence>
<keyword evidence="1" id="KW-0540">Nuclease</keyword>
<feature type="region of interest" description="Disordered" evidence="12">
    <location>
        <begin position="408"/>
        <end position="495"/>
    </location>
</feature>
<dbReference type="PANTHER" id="PTHR42648:SF11">
    <property type="entry name" value="TRANSPOSON TY4-P GAG-POL POLYPROTEIN"/>
    <property type="match status" value="1"/>
</dbReference>
<feature type="compositionally biased region" description="Basic and acidic residues" evidence="12">
    <location>
        <begin position="1211"/>
        <end position="1228"/>
    </location>
</feature>
<feature type="compositionally biased region" description="Low complexity" evidence="12">
    <location>
        <begin position="993"/>
        <end position="1018"/>
    </location>
</feature>
<keyword evidence="8" id="KW-0808">Transferase</keyword>
<keyword evidence="10" id="KW-0511">Multifunctional enzyme</keyword>
<keyword evidence="5" id="KW-0460">Magnesium</keyword>
<evidence type="ECO:0000256" key="8">
    <source>
        <dbReference type="ARBA" id="ARBA00022932"/>
    </source>
</evidence>
<dbReference type="InterPro" id="IPR039537">
    <property type="entry name" value="Retrotran_Ty1/copia-like"/>
</dbReference>
<keyword evidence="2" id="KW-0479">Metal-binding</keyword>
<evidence type="ECO:0000256" key="2">
    <source>
        <dbReference type="ARBA" id="ARBA00022723"/>
    </source>
</evidence>
<dbReference type="PANTHER" id="PTHR42648">
    <property type="entry name" value="TRANSPOSASE, PUTATIVE-RELATED"/>
    <property type="match status" value="1"/>
</dbReference>
<dbReference type="SUPFAM" id="SSF53098">
    <property type="entry name" value="Ribonuclease H-like"/>
    <property type="match status" value="1"/>
</dbReference>
<reference evidence="16" key="2">
    <citation type="submission" date="2022-01" db="EMBL/GenBank/DDBJ databases">
        <authorList>
            <person name="Yamashiro T."/>
            <person name="Shiraishi A."/>
            <person name="Satake H."/>
            <person name="Nakayama K."/>
        </authorList>
    </citation>
    <scope>NUCLEOTIDE SEQUENCE</scope>
</reference>
<keyword evidence="11" id="KW-0175">Coiled coil</keyword>
<keyword evidence="6" id="KW-0229">DNA integration</keyword>
<proteinExistence type="predicted"/>
<evidence type="ECO:0000256" key="11">
    <source>
        <dbReference type="SAM" id="Coils"/>
    </source>
</evidence>
<evidence type="ECO:0000313" key="17">
    <source>
        <dbReference type="Proteomes" id="UP001151760"/>
    </source>
</evidence>
<evidence type="ECO:0000256" key="10">
    <source>
        <dbReference type="ARBA" id="ARBA00023268"/>
    </source>
</evidence>
<feature type="region of interest" description="Disordered" evidence="12">
    <location>
        <begin position="986"/>
        <end position="1029"/>
    </location>
</feature>
<feature type="domain" description="GAG-pre-integrase" evidence="14">
    <location>
        <begin position="126"/>
        <end position="199"/>
    </location>
</feature>
<evidence type="ECO:0000256" key="6">
    <source>
        <dbReference type="ARBA" id="ARBA00022908"/>
    </source>
</evidence>
<dbReference type="EMBL" id="BQNB010015760">
    <property type="protein sequence ID" value="GJT43805.1"/>
    <property type="molecule type" value="Genomic_DNA"/>
</dbReference>
<keyword evidence="4" id="KW-0378">Hydrolase</keyword>
<dbReference type="Pfam" id="PF13976">
    <property type="entry name" value="gag_pre-integrs"/>
    <property type="match status" value="1"/>
</dbReference>
<reference evidence="16" key="1">
    <citation type="journal article" date="2022" name="Int. J. Mol. Sci.">
        <title>Draft Genome of Tanacetum Coccineum: Genomic Comparison of Closely Related Tanacetum-Family Plants.</title>
        <authorList>
            <person name="Yamashiro T."/>
            <person name="Shiraishi A."/>
            <person name="Nakayama K."/>
            <person name="Satake H."/>
        </authorList>
    </citation>
    <scope>NUCLEOTIDE SEQUENCE</scope>
</reference>
<feature type="region of interest" description="Disordered" evidence="12">
    <location>
        <begin position="1172"/>
        <end position="1231"/>
    </location>
</feature>
<feature type="compositionally biased region" description="Polar residues" evidence="12">
    <location>
        <begin position="473"/>
        <end position="495"/>
    </location>
</feature>
<sequence>MTPRAVLLKTAPPHLILLGDMGIVLLRPQHVGFVDLPDLMVYHLCSRDKTTLMHRADPNSGCSRHMTGNIAHLSDFQEFDGGYVTFRGGAYGRRITGKGTLKTNNIDFEDLPDENQILLRIPRKDNMYTFDMKSIVPNEGLTCLVAKATLDESMLWHRRLGHINFKNINKLAKENLVRGFPFRRFENDQTCVACLKGKQHRASCKSKELNPITKPLFMLHIDLFAPTFDSSAKSEKKNRTLVEAARTMLADSKLPTTFWAEAVATACYVQNRVLVVKPHNNTPYELFRGIKPTLNFMKQFGCHVTILNTLDHLGKFDGKGDEGFFVGYSLSSKAHRVYNTRTRRVEENLHIGFLENKPMVEGNGPKWLFDIESLTQSMNYVPVVTRDDGTSQDGIVMPIWKDPSYYETTSMSEKTDAPESSNAAELRNGEKSKEDKQDDQIIETRTDRNHGKWIAEGVSNDSEQENEVRPKCSTPNLNTVGPNVSTTNPNVSTGGVHFNTVSPTVITRRPYQPSTALHLFSLGEDSTPEASNANLNGEETEIDMSNLNLSYQVPTTLQTRINKDHSLELVIGDIQVGVQTRGMTKNIKEQALITAAYERKPHKDLNECMFFCFLSQEEPKRVTKALNLPKAKRATGTKWIFKNKKDERGIIIKNKVRLVAQGHTQEEGIDYDDVFAPVARIEAIRLFLAYASFMGITIYQMDVKSSFLYGEIEEEHQRHDDIIFGSNKKDMCTEFEKLMKDKFQKSLMGELTFFLGLQVKQRDDGIFISQDKYVAGILRKFNYTDVKSASTIIDLEKHLVKEGDRDDVDVHLYRSMIGSLMYLTSSRPDIIFVVCACARFQVTPKISHLTAVKRIFRYLKGKPSLGLWYPRDSPFKLYAYFDSDYAGATQDRKSTTGGYLLTKGFDARRQVLLLLGEVSTARLQTATLSTTEDGNQAIVATIDGREKTVTEASLRRHLKLDDAAGIPSLPNEEIFKNLARMGSKKTAWAAEPSTTTSRITSSPLPQTSSNTPSTPPSTHHTHEAEEPVTMPHESPIHIAHSHRGDEGRMHPKLTVVITNLINRVAALEQDLKLTKQTYSKALTKLVLRVKKLENKLKTGKAKRRARIVVSDAEDVDPNSFKQGRRIDEIDLDPNISLVQDKGTSWFLQDEPFHEEVREKASDDTEVLVQEGSPTELVEDQGNEVSTAPQEVSTATQEVSTPRVYARRSASKAKDKEKAIMTEETEPPKKKLKLRTQARISMDKELARKIQEEGQARAFTEHEQERINLEVALEIPLSVSEARKNMVTYLVNQGGYKKKHFTGISYDDIRPIFEKVWEQVQTFIPIDSEKEKVKQKSLEKEKSPEKARGRLKRKVSKARQDKNKRQKMQDDPEKIIFMEHVEVISDSEEVINVTPLADGSYKTYRVFWEMLKDFDRVDLLMLYRVFNEKYASTRPGFDDLLLWGDMKVMFDPDEEDEVWKNHNGQEFIEWKLYDSCGVHSLMLEEVTIYMLVEKKYPLPQETISRMLRRKLHVNYNVSEMAYELLRFTKSQLHQ</sequence>
<evidence type="ECO:0000256" key="3">
    <source>
        <dbReference type="ARBA" id="ARBA00022759"/>
    </source>
</evidence>
<dbReference type="Gene3D" id="3.30.420.10">
    <property type="entry name" value="Ribonuclease H-like superfamily/Ribonuclease H"/>
    <property type="match status" value="1"/>
</dbReference>
<name>A0ABQ5DX79_9ASTR</name>
<keyword evidence="8" id="KW-0239">DNA-directed DNA polymerase</keyword>
<feature type="domain" description="Retroviral polymerase SH3-like" evidence="15">
    <location>
        <begin position="302"/>
        <end position="357"/>
    </location>
</feature>
<feature type="compositionally biased region" description="Basic and acidic residues" evidence="12">
    <location>
        <begin position="427"/>
        <end position="450"/>
    </location>
</feature>
<evidence type="ECO:0000256" key="7">
    <source>
        <dbReference type="ARBA" id="ARBA00022918"/>
    </source>
</evidence>
<dbReference type="InterPro" id="IPR012337">
    <property type="entry name" value="RNaseH-like_sf"/>
</dbReference>
<accession>A0ABQ5DX79</accession>
<keyword evidence="17" id="KW-1185">Reference proteome</keyword>
<keyword evidence="8" id="KW-0548">Nucleotidyltransferase</keyword>
<feature type="compositionally biased region" description="Basic and acidic residues" evidence="12">
    <location>
        <begin position="1333"/>
        <end position="1347"/>
    </location>
</feature>
<evidence type="ECO:0000256" key="12">
    <source>
        <dbReference type="SAM" id="MobiDB-lite"/>
    </source>
</evidence>
<evidence type="ECO:0000256" key="4">
    <source>
        <dbReference type="ARBA" id="ARBA00022801"/>
    </source>
</evidence>
<keyword evidence="9" id="KW-0233">DNA recombination</keyword>
<feature type="coiled-coil region" evidence="11">
    <location>
        <begin position="1057"/>
        <end position="1102"/>
    </location>
</feature>
<feature type="compositionally biased region" description="Basic and acidic residues" evidence="12">
    <location>
        <begin position="1357"/>
        <end position="1368"/>
    </location>
</feature>
<dbReference type="Proteomes" id="UP001151760">
    <property type="component" value="Unassembled WGS sequence"/>
</dbReference>
<dbReference type="InterPro" id="IPR036397">
    <property type="entry name" value="RNaseH_sf"/>
</dbReference>
<feature type="domain" description="Reverse transcriptase Ty1/copia-type" evidence="13">
    <location>
        <begin position="624"/>
        <end position="715"/>
    </location>
</feature>
<keyword evidence="3" id="KW-0255">Endonuclease</keyword>
<keyword evidence="7" id="KW-0695">RNA-directed DNA polymerase</keyword>
<gene>
    <name evidence="16" type="ORF">Tco_0952520</name>
</gene>